<dbReference type="Proteomes" id="UP000249873">
    <property type="component" value="Chromosome"/>
</dbReference>
<dbReference type="OrthoDB" id="337567at2"/>
<gene>
    <name evidence="1" type="ORF">DJ013_15360</name>
</gene>
<organism evidence="1 2">
    <name type="scientific">Arcticibacterium luteifluviistationis</name>
    <dbReference type="NCBI Taxonomy" id="1784714"/>
    <lineage>
        <taxon>Bacteria</taxon>
        <taxon>Pseudomonadati</taxon>
        <taxon>Bacteroidota</taxon>
        <taxon>Cytophagia</taxon>
        <taxon>Cytophagales</taxon>
        <taxon>Leadbetterellaceae</taxon>
        <taxon>Arcticibacterium</taxon>
    </lineage>
</organism>
<sequence>MELLRSETSVEKGFLIRSDIKAPAERNVNSSERRKNNLFGEILALKCQNHDKRFIKASTRVACFINQQKKEMEILSINHPNIDLKLSNGEVMTLDFADFLNKTVPDSSNPYRAILETEKFKKAYVKDGKLVWDGVLELQMCGGDTMWMPAEFTEREILAVLK</sequence>
<dbReference type="EMBL" id="CP029480">
    <property type="protein sequence ID" value="AWV99464.1"/>
    <property type="molecule type" value="Genomic_DNA"/>
</dbReference>
<evidence type="ECO:0000313" key="2">
    <source>
        <dbReference type="Proteomes" id="UP000249873"/>
    </source>
</evidence>
<keyword evidence="2" id="KW-1185">Reference proteome</keyword>
<reference evidence="1 2" key="1">
    <citation type="submission" date="2018-05" db="EMBL/GenBank/DDBJ databases">
        <title>Complete genome sequence of Arcticibacterium luteifluviistationis SM1504T, a cytophagaceae bacterium isolated from Arctic surface seawater.</title>
        <authorList>
            <person name="Li Y."/>
            <person name="Qin Q.-L."/>
        </authorList>
    </citation>
    <scope>NUCLEOTIDE SEQUENCE [LARGE SCALE GENOMIC DNA]</scope>
    <source>
        <strain evidence="1 2">SM1504</strain>
    </source>
</reference>
<name>A0A2Z4GE52_9BACT</name>
<evidence type="ECO:0000313" key="1">
    <source>
        <dbReference type="EMBL" id="AWV99464.1"/>
    </source>
</evidence>
<dbReference type="KEGG" id="als:DJ013_15360"/>
<proteinExistence type="predicted"/>
<dbReference type="RefSeq" id="WP_111372833.1">
    <property type="nucleotide sequence ID" value="NZ_CP029480.1"/>
</dbReference>
<protein>
    <submittedName>
        <fullName evidence="1">Uncharacterized protein</fullName>
    </submittedName>
</protein>
<accession>A0A2Z4GE52</accession>
<dbReference type="AlphaFoldDB" id="A0A2Z4GE52"/>